<keyword evidence="2" id="KW-0997">Cell inner membrane</keyword>
<dbReference type="RefSeq" id="WP_379710573.1">
    <property type="nucleotide sequence ID" value="NZ_JBHTBS010000002.1"/>
</dbReference>
<gene>
    <name evidence="7" type="ORF">ACFQY0_06585</name>
</gene>
<dbReference type="Gene3D" id="3.60.21.10">
    <property type="match status" value="1"/>
</dbReference>
<evidence type="ECO:0000313" key="7">
    <source>
        <dbReference type="EMBL" id="MFC7336836.1"/>
    </source>
</evidence>
<dbReference type="InterPro" id="IPR029052">
    <property type="entry name" value="Metallo-depent_PP-like"/>
</dbReference>
<accession>A0ABW2L5K2</accession>
<reference evidence="8" key="1">
    <citation type="journal article" date="2019" name="Int. J. Syst. Evol. Microbiol.">
        <title>The Global Catalogue of Microorganisms (GCM) 10K type strain sequencing project: providing services to taxonomists for standard genome sequencing and annotation.</title>
        <authorList>
            <consortium name="The Broad Institute Genomics Platform"/>
            <consortium name="The Broad Institute Genome Sequencing Center for Infectious Disease"/>
            <person name="Wu L."/>
            <person name="Ma J."/>
        </authorList>
    </citation>
    <scope>NUCLEOTIDE SEQUENCE [LARGE SCALE GENOMIC DNA]</scope>
    <source>
        <strain evidence="8">CGMCC 4.1467</strain>
    </source>
</reference>
<organism evidence="7 8">
    <name type="scientific">Haloferula chungangensis</name>
    <dbReference type="NCBI Taxonomy" id="1048331"/>
    <lineage>
        <taxon>Bacteria</taxon>
        <taxon>Pseudomonadati</taxon>
        <taxon>Verrucomicrobiota</taxon>
        <taxon>Verrucomicrobiia</taxon>
        <taxon>Verrucomicrobiales</taxon>
        <taxon>Verrucomicrobiaceae</taxon>
        <taxon>Haloferula</taxon>
    </lineage>
</organism>
<feature type="domain" description="Calcineurin-like phosphoesterase" evidence="6">
    <location>
        <begin position="2"/>
        <end position="126"/>
    </location>
</feature>
<dbReference type="EMBL" id="JBHTBS010000002">
    <property type="protein sequence ID" value="MFC7336836.1"/>
    <property type="molecule type" value="Genomic_DNA"/>
</dbReference>
<keyword evidence="3" id="KW-0479">Metal-binding</keyword>
<dbReference type="PANTHER" id="PTHR34990">
    <property type="entry name" value="UDP-2,3-DIACYLGLUCOSAMINE HYDROLASE-RELATED"/>
    <property type="match status" value="1"/>
</dbReference>
<evidence type="ECO:0000256" key="1">
    <source>
        <dbReference type="ARBA" id="ARBA00022475"/>
    </source>
</evidence>
<keyword evidence="1" id="KW-1003">Cell membrane</keyword>
<sequence length="263" mass="29704">MLILSDLHLGHAASRIQSAEQLRPLLEGAGTVVFNGDTFQELASDFRPRSEVLMAELRSLCEELGTDPVFLSGNHDPGWEGQGWVELAGGKIIATHGDSVMWGGSPWSRESVSRSRQLRELWAEHPEAEHDPAVRLKMARKMALLLRPPRIPKGRTILRRALDAINPPRRAFEILRVWWQQSGAAAEFLRHYFPQAEVLVVGHFHRRGLWFKSGRLVVNTGAFVHPHGSMWVSYENGWLRVGRVGENEGVFVRADPLTVWRFG</sequence>
<evidence type="ECO:0000259" key="6">
    <source>
        <dbReference type="Pfam" id="PF00149"/>
    </source>
</evidence>
<keyword evidence="5" id="KW-0464">Manganese</keyword>
<evidence type="ECO:0000256" key="2">
    <source>
        <dbReference type="ARBA" id="ARBA00022519"/>
    </source>
</evidence>
<evidence type="ECO:0000313" key="8">
    <source>
        <dbReference type="Proteomes" id="UP001596472"/>
    </source>
</evidence>
<dbReference type="Pfam" id="PF00149">
    <property type="entry name" value="Metallophos"/>
    <property type="match status" value="1"/>
</dbReference>
<dbReference type="Proteomes" id="UP001596472">
    <property type="component" value="Unassembled WGS sequence"/>
</dbReference>
<evidence type="ECO:0000256" key="4">
    <source>
        <dbReference type="ARBA" id="ARBA00023136"/>
    </source>
</evidence>
<dbReference type="SUPFAM" id="SSF56300">
    <property type="entry name" value="Metallo-dependent phosphatases"/>
    <property type="match status" value="1"/>
</dbReference>
<dbReference type="InterPro" id="IPR004843">
    <property type="entry name" value="Calcineurin-like_PHP"/>
</dbReference>
<evidence type="ECO:0000256" key="3">
    <source>
        <dbReference type="ARBA" id="ARBA00022723"/>
    </source>
</evidence>
<keyword evidence="8" id="KW-1185">Reference proteome</keyword>
<keyword evidence="4" id="KW-0472">Membrane</keyword>
<protein>
    <submittedName>
        <fullName evidence="7">Metallophosphoesterase</fullName>
    </submittedName>
</protein>
<dbReference type="InterPro" id="IPR043461">
    <property type="entry name" value="LpxH-like"/>
</dbReference>
<name>A0ABW2L5K2_9BACT</name>
<proteinExistence type="predicted"/>
<comment type="caution">
    <text evidence="7">The sequence shown here is derived from an EMBL/GenBank/DDBJ whole genome shotgun (WGS) entry which is preliminary data.</text>
</comment>
<dbReference type="PANTHER" id="PTHR34990:SF2">
    <property type="entry name" value="BLL8164 PROTEIN"/>
    <property type="match status" value="1"/>
</dbReference>
<evidence type="ECO:0000256" key="5">
    <source>
        <dbReference type="ARBA" id="ARBA00023211"/>
    </source>
</evidence>